<feature type="transmembrane region" description="Helical" evidence="12">
    <location>
        <begin position="48"/>
        <end position="75"/>
    </location>
</feature>
<comment type="caution">
    <text evidence="13">The sequence shown here is derived from an EMBL/GenBank/DDBJ whole genome shotgun (WGS) entry which is preliminary data.</text>
</comment>
<dbReference type="PRINTS" id="PR00951">
    <property type="entry name" value="FLGBIOSNFLIP"/>
</dbReference>
<evidence type="ECO:0000256" key="5">
    <source>
        <dbReference type="ARBA" id="ARBA00022692"/>
    </source>
</evidence>
<dbReference type="PRINTS" id="PR01302">
    <property type="entry name" value="TYPE3IMPPROT"/>
</dbReference>
<dbReference type="NCBIfam" id="NF009438">
    <property type="entry name" value="PRK12797.1"/>
    <property type="match status" value="1"/>
</dbReference>
<evidence type="ECO:0000256" key="6">
    <source>
        <dbReference type="ARBA" id="ARBA00022795"/>
    </source>
</evidence>
<dbReference type="PROSITE" id="PS01061">
    <property type="entry name" value="FLIP_2"/>
    <property type="match status" value="1"/>
</dbReference>
<feature type="transmembrane region" description="Helical" evidence="12">
    <location>
        <begin position="231"/>
        <end position="248"/>
    </location>
</feature>
<proteinExistence type="inferred from homology"/>
<gene>
    <name evidence="12 13" type="primary">fliP</name>
    <name evidence="13" type="ORF">HYY65_02990</name>
</gene>
<evidence type="ECO:0000313" key="13">
    <source>
        <dbReference type="EMBL" id="MBI3014036.1"/>
    </source>
</evidence>
<keyword evidence="6 12" id="KW-1005">Bacterial flagellum biogenesis</keyword>
<feature type="transmembrane region" description="Helical" evidence="12">
    <location>
        <begin position="96"/>
        <end position="116"/>
    </location>
</feature>
<keyword evidence="10" id="KW-0975">Bacterial flagellum</keyword>
<dbReference type="GO" id="GO:0009425">
    <property type="term" value="C:bacterial-type flagellum basal body"/>
    <property type="evidence" value="ECO:0007669"/>
    <property type="project" value="UniProtKB-SubCell"/>
</dbReference>
<comment type="similarity">
    <text evidence="1 12">Belongs to the FliP/MopC/SpaP family.</text>
</comment>
<feature type="transmembrane region" description="Helical" evidence="12">
    <location>
        <begin position="195"/>
        <end position="219"/>
    </location>
</feature>
<dbReference type="PANTHER" id="PTHR30587">
    <property type="entry name" value="FLAGELLAR BIOSYNTHETIC PROTEIN FLIP"/>
    <property type="match status" value="1"/>
</dbReference>
<accession>A0A932M0L3</accession>
<keyword evidence="13" id="KW-0966">Cell projection</keyword>
<protein>
    <recommendedName>
        <fullName evidence="2 12">Flagellar biosynthetic protein FliP</fullName>
    </recommendedName>
</protein>
<dbReference type="InterPro" id="IPR005838">
    <property type="entry name" value="T3SS_IM_P"/>
</dbReference>
<dbReference type="NCBIfam" id="TIGR01103">
    <property type="entry name" value="fliP"/>
    <property type="match status" value="1"/>
</dbReference>
<reference evidence="13" key="1">
    <citation type="submission" date="2020-07" db="EMBL/GenBank/DDBJ databases">
        <title>Huge and variable diversity of episymbiotic CPR bacteria and DPANN archaea in groundwater ecosystems.</title>
        <authorList>
            <person name="He C.Y."/>
            <person name="Keren R."/>
            <person name="Whittaker M."/>
            <person name="Farag I.F."/>
            <person name="Doudna J."/>
            <person name="Cate J.H.D."/>
            <person name="Banfield J.F."/>
        </authorList>
    </citation>
    <scope>NUCLEOTIDE SEQUENCE</scope>
    <source>
        <strain evidence="13">NC_groundwater_717_Ag_S-0.2um_59_8</strain>
    </source>
</reference>
<comment type="subcellular location">
    <subcellularLocation>
        <location evidence="12">Cell membrane</location>
        <topology evidence="12">Multi-pass membrane protein</topology>
    </subcellularLocation>
    <subcellularLocation>
        <location evidence="12">Bacterial flagellum basal body</location>
    </subcellularLocation>
</comment>
<keyword evidence="5 12" id="KW-0812">Transmembrane</keyword>
<keyword evidence="13" id="KW-0282">Flagellum</keyword>
<dbReference type="EMBL" id="JACPSX010000050">
    <property type="protein sequence ID" value="MBI3014036.1"/>
    <property type="molecule type" value="Genomic_DNA"/>
</dbReference>
<evidence type="ECO:0000256" key="3">
    <source>
        <dbReference type="ARBA" id="ARBA00022448"/>
    </source>
</evidence>
<keyword evidence="3 12" id="KW-0813">Transport</keyword>
<dbReference type="InterPro" id="IPR005837">
    <property type="entry name" value="FliP"/>
</dbReference>
<dbReference type="GO" id="GO:0009306">
    <property type="term" value="P:protein secretion"/>
    <property type="evidence" value="ECO:0007669"/>
    <property type="project" value="UniProtKB-UniRule"/>
</dbReference>
<keyword evidence="4 12" id="KW-1003">Cell membrane</keyword>
<evidence type="ECO:0000313" key="14">
    <source>
        <dbReference type="Proteomes" id="UP000741360"/>
    </source>
</evidence>
<keyword evidence="11 12" id="KW-1006">Bacterial flagellum protein export</keyword>
<evidence type="ECO:0000256" key="10">
    <source>
        <dbReference type="ARBA" id="ARBA00023143"/>
    </source>
</evidence>
<dbReference type="GO" id="GO:0044781">
    <property type="term" value="P:bacterial-type flagellum organization"/>
    <property type="evidence" value="ECO:0007669"/>
    <property type="project" value="UniProtKB-UniRule"/>
</dbReference>
<evidence type="ECO:0000256" key="8">
    <source>
        <dbReference type="ARBA" id="ARBA00022989"/>
    </source>
</evidence>
<dbReference type="Pfam" id="PF00813">
    <property type="entry name" value="FliP"/>
    <property type="match status" value="1"/>
</dbReference>
<keyword evidence="13" id="KW-0969">Cilium</keyword>
<evidence type="ECO:0000256" key="7">
    <source>
        <dbReference type="ARBA" id="ARBA00022927"/>
    </source>
</evidence>
<dbReference type="GO" id="GO:0005886">
    <property type="term" value="C:plasma membrane"/>
    <property type="evidence" value="ECO:0007669"/>
    <property type="project" value="UniProtKB-SubCell"/>
</dbReference>
<keyword evidence="7 12" id="KW-0653">Protein transport</keyword>
<keyword evidence="8 12" id="KW-1133">Transmembrane helix</keyword>
<keyword evidence="9 12" id="KW-0472">Membrane</keyword>
<dbReference type="PANTHER" id="PTHR30587:SF0">
    <property type="entry name" value="FLAGELLAR BIOSYNTHETIC PROTEIN FLIP"/>
    <property type="match status" value="1"/>
</dbReference>
<evidence type="ECO:0000256" key="12">
    <source>
        <dbReference type="RuleBase" id="RU362069"/>
    </source>
</evidence>
<organism evidence="13 14">
    <name type="scientific">Tectimicrobiota bacterium</name>
    <dbReference type="NCBI Taxonomy" id="2528274"/>
    <lineage>
        <taxon>Bacteria</taxon>
        <taxon>Pseudomonadati</taxon>
        <taxon>Nitrospinota/Tectimicrobiota group</taxon>
        <taxon>Candidatus Tectimicrobiota</taxon>
    </lineage>
</organism>
<evidence type="ECO:0000256" key="4">
    <source>
        <dbReference type="ARBA" id="ARBA00022475"/>
    </source>
</evidence>
<name>A0A932M0L3_UNCTE</name>
<comment type="function">
    <text evidence="12">Plays a role in the flagellum-specific transport system.</text>
</comment>
<dbReference type="Proteomes" id="UP000741360">
    <property type="component" value="Unassembled WGS sequence"/>
</dbReference>
<evidence type="ECO:0000256" key="11">
    <source>
        <dbReference type="ARBA" id="ARBA00023225"/>
    </source>
</evidence>
<dbReference type="AlphaFoldDB" id="A0A932M0L3"/>
<evidence type="ECO:0000256" key="2">
    <source>
        <dbReference type="ARBA" id="ARBA00021714"/>
    </source>
</evidence>
<sequence length="252" mass="27698">MDRTLTIPVLTGTFLFSTEPAAAAQETVKIPNLTISLGSSGDPSQLVSGIQILLLLTVLATAPALLMMVTSFTRVVVVLSFVRRAIGTQTTPPNQVLIALSLFLTVFIMSPVWQAMNRNALQPYMAQQIGQGEAFRRAIVPLRSFMLAQTREKDLSLFVEMAKIERPRNAEDVPTHVLIPAFAISELRTSFEIGFLIYVPFLILDMVIASVLMSMGMLMLPPIVISLPFKLLLFVLVDGWYLVVGSLVKSFA</sequence>
<evidence type="ECO:0000256" key="9">
    <source>
        <dbReference type="ARBA" id="ARBA00023136"/>
    </source>
</evidence>
<evidence type="ECO:0000256" key="1">
    <source>
        <dbReference type="ARBA" id="ARBA00006257"/>
    </source>
</evidence>